<evidence type="ECO:0000313" key="2">
    <source>
        <dbReference type="Proteomes" id="UP000184012"/>
    </source>
</evidence>
<gene>
    <name evidence="1" type="ORF">SAMN04515649_111147</name>
</gene>
<evidence type="ECO:0000313" key="1">
    <source>
        <dbReference type="EMBL" id="SHM11901.1"/>
    </source>
</evidence>
<dbReference type="AlphaFoldDB" id="A0AB74F301"/>
<dbReference type="Proteomes" id="UP000184012">
    <property type="component" value="Unassembled WGS sequence"/>
</dbReference>
<accession>A0AB74F301</accession>
<sequence>MNAENNESMKCGDYAITQELCIGNKTVVFGEKSGDYGPHRYLCAFRQIILFYASYSEIETGSYLDMMDVFTTRVKGQIEKARETLKQIKVPLEVITPEMCYPHDFSQDLNGKVIAIKPEVLRPECQYAVYQLGYVTGGFGAHGNARGNAVFVKKLYSQENTRFERSDIQGIVKPECLPEWAKQDLEHIKQRQKKEKNRKGEAR</sequence>
<name>A0AB74F301_9FIRM</name>
<dbReference type="EMBL" id="FRBP01000011">
    <property type="protein sequence ID" value="SHM11901.1"/>
    <property type="molecule type" value="Genomic_DNA"/>
</dbReference>
<dbReference type="RefSeq" id="WP_073383178.1">
    <property type="nucleotide sequence ID" value="NZ_FRBP01000011.1"/>
</dbReference>
<proteinExistence type="predicted"/>
<protein>
    <submittedName>
        <fullName evidence="1">Uncharacterized protein</fullName>
    </submittedName>
</protein>
<reference evidence="1 2" key="1">
    <citation type="submission" date="2016-11" db="EMBL/GenBank/DDBJ databases">
        <authorList>
            <person name="Varghese N."/>
            <person name="Submissions S."/>
        </authorList>
    </citation>
    <scope>NUCLEOTIDE SEQUENCE [LARGE SCALE GENOMIC DNA]</scope>
    <source>
        <strain evidence="1 2">FD</strain>
    </source>
</reference>
<organism evidence="1 2">
    <name type="scientific">Eubacterium callanderi</name>
    <dbReference type="NCBI Taxonomy" id="53442"/>
    <lineage>
        <taxon>Bacteria</taxon>
        <taxon>Bacillati</taxon>
        <taxon>Bacillota</taxon>
        <taxon>Clostridia</taxon>
        <taxon>Eubacteriales</taxon>
        <taxon>Eubacteriaceae</taxon>
        <taxon>Eubacterium</taxon>
    </lineage>
</organism>
<comment type="caution">
    <text evidence="1">The sequence shown here is derived from an EMBL/GenBank/DDBJ whole genome shotgun (WGS) entry which is preliminary data.</text>
</comment>